<keyword evidence="7" id="KW-0479">Metal-binding</keyword>
<accession>A0A4S2N6D0</accession>
<feature type="transmembrane region" description="Helical" evidence="15">
    <location>
        <begin position="314"/>
        <end position="337"/>
    </location>
</feature>
<evidence type="ECO:0000256" key="11">
    <source>
        <dbReference type="ARBA" id="ARBA00022833"/>
    </source>
</evidence>
<keyword evidence="9 14" id="KW-0863">Zinc-finger</keyword>
<comment type="subcellular location">
    <subcellularLocation>
        <location evidence="2">Endomembrane system</location>
        <topology evidence="2">Multi-pass membrane protein</topology>
    </subcellularLocation>
</comment>
<keyword evidence="8 16" id="KW-0732">Signal</keyword>
<protein>
    <recommendedName>
        <fullName evidence="4">RING-type E3 ubiquitin transferase</fullName>
        <ecNumber evidence="4">2.3.2.27</ecNumber>
    </recommendedName>
</protein>
<dbReference type="InterPro" id="IPR050731">
    <property type="entry name" value="HRD1_E3_ubiq-ligases"/>
</dbReference>
<dbReference type="Pfam" id="PF12678">
    <property type="entry name" value="zf-rbx1"/>
    <property type="match status" value="1"/>
</dbReference>
<proteinExistence type="predicted"/>
<feature type="domain" description="RING-type" evidence="17">
    <location>
        <begin position="636"/>
        <end position="686"/>
    </location>
</feature>
<dbReference type="Gene3D" id="3.30.40.10">
    <property type="entry name" value="Zinc/RING finger domain, C3HC4 (zinc finger)"/>
    <property type="match status" value="1"/>
</dbReference>
<evidence type="ECO:0000256" key="5">
    <source>
        <dbReference type="ARBA" id="ARBA00022679"/>
    </source>
</evidence>
<evidence type="ECO:0000256" key="1">
    <source>
        <dbReference type="ARBA" id="ARBA00000900"/>
    </source>
</evidence>
<dbReference type="GO" id="GO:0016567">
    <property type="term" value="P:protein ubiquitination"/>
    <property type="evidence" value="ECO:0007669"/>
    <property type="project" value="UniProtKB-UniPathway"/>
</dbReference>
<evidence type="ECO:0000313" key="19">
    <source>
        <dbReference type="Proteomes" id="UP000298138"/>
    </source>
</evidence>
<dbReference type="Pfam" id="PF11145">
    <property type="entry name" value="DUF2921"/>
    <property type="match status" value="2"/>
</dbReference>
<feature type="transmembrane region" description="Helical" evidence="15">
    <location>
        <begin position="375"/>
        <end position="399"/>
    </location>
</feature>
<dbReference type="FunCoup" id="A0A4S2N6D0">
    <property type="interactions" value="36"/>
</dbReference>
<keyword evidence="5" id="KW-0808">Transferase</keyword>
<evidence type="ECO:0000256" key="15">
    <source>
        <dbReference type="SAM" id="Phobius"/>
    </source>
</evidence>
<dbReference type="GO" id="GO:0008270">
    <property type="term" value="F:zinc ion binding"/>
    <property type="evidence" value="ECO:0007669"/>
    <property type="project" value="UniProtKB-KW"/>
</dbReference>
<dbReference type="EMBL" id="ML220112">
    <property type="protein sequence ID" value="TGZ84878.1"/>
    <property type="molecule type" value="Genomic_DNA"/>
</dbReference>
<dbReference type="GO" id="GO:0061630">
    <property type="term" value="F:ubiquitin protein ligase activity"/>
    <property type="evidence" value="ECO:0007669"/>
    <property type="project" value="UniProtKB-EC"/>
</dbReference>
<comment type="pathway">
    <text evidence="3">Protein modification; protein ubiquitination.</text>
</comment>
<dbReference type="PANTHER" id="PTHR22763:SF162">
    <property type="entry name" value="TRANSMEMBRANE E3 UBIQUITIN-PROTEIN LIGASE 1"/>
    <property type="match status" value="1"/>
</dbReference>
<dbReference type="GO" id="GO:0012505">
    <property type="term" value="C:endomembrane system"/>
    <property type="evidence" value="ECO:0007669"/>
    <property type="project" value="UniProtKB-SubCell"/>
</dbReference>
<evidence type="ECO:0000256" key="12">
    <source>
        <dbReference type="ARBA" id="ARBA00022989"/>
    </source>
</evidence>
<keyword evidence="11" id="KW-0862">Zinc</keyword>
<dbReference type="STRING" id="341454.A0A4S2N6D0"/>
<name>A0A4S2N6D0_9PEZI</name>
<keyword evidence="10" id="KW-0833">Ubl conjugation pathway</keyword>
<evidence type="ECO:0000256" key="8">
    <source>
        <dbReference type="ARBA" id="ARBA00022729"/>
    </source>
</evidence>
<dbReference type="InterPro" id="IPR013083">
    <property type="entry name" value="Znf_RING/FYVE/PHD"/>
</dbReference>
<keyword evidence="6 15" id="KW-0812">Transmembrane</keyword>
<dbReference type="EC" id="2.3.2.27" evidence="4"/>
<dbReference type="GO" id="GO:0043161">
    <property type="term" value="P:proteasome-mediated ubiquitin-dependent protein catabolic process"/>
    <property type="evidence" value="ECO:0007669"/>
    <property type="project" value="TreeGrafter"/>
</dbReference>
<dbReference type="UniPathway" id="UPA00143"/>
<evidence type="ECO:0000256" key="2">
    <source>
        <dbReference type="ARBA" id="ARBA00004127"/>
    </source>
</evidence>
<keyword evidence="19" id="KW-1185">Reference proteome</keyword>
<evidence type="ECO:0000256" key="3">
    <source>
        <dbReference type="ARBA" id="ARBA00004906"/>
    </source>
</evidence>
<evidence type="ECO:0000256" key="4">
    <source>
        <dbReference type="ARBA" id="ARBA00012483"/>
    </source>
</evidence>
<comment type="catalytic activity">
    <reaction evidence="1">
        <text>S-ubiquitinyl-[E2 ubiquitin-conjugating enzyme]-L-cysteine + [acceptor protein]-L-lysine = [E2 ubiquitin-conjugating enzyme]-L-cysteine + N(6)-ubiquitinyl-[acceptor protein]-L-lysine.</text>
        <dbReference type="EC" id="2.3.2.27"/>
    </reaction>
</comment>
<evidence type="ECO:0000256" key="16">
    <source>
        <dbReference type="SAM" id="SignalP"/>
    </source>
</evidence>
<evidence type="ECO:0000313" key="18">
    <source>
        <dbReference type="EMBL" id="TGZ84878.1"/>
    </source>
</evidence>
<dbReference type="SMART" id="SM00184">
    <property type="entry name" value="RING"/>
    <property type="match status" value="1"/>
</dbReference>
<dbReference type="SUPFAM" id="SSF57850">
    <property type="entry name" value="RING/U-box"/>
    <property type="match status" value="1"/>
</dbReference>
<evidence type="ECO:0000256" key="13">
    <source>
        <dbReference type="ARBA" id="ARBA00023136"/>
    </source>
</evidence>
<gene>
    <name evidence="18" type="ORF">EX30DRAFT_325736</name>
</gene>
<dbReference type="InterPro" id="IPR024766">
    <property type="entry name" value="Znf_RING_H2"/>
</dbReference>
<evidence type="ECO:0000256" key="7">
    <source>
        <dbReference type="ARBA" id="ARBA00022723"/>
    </source>
</evidence>
<feature type="transmembrane region" description="Helical" evidence="15">
    <location>
        <begin position="349"/>
        <end position="369"/>
    </location>
</feature>
<dbReference type="InParanoid" id="A0A4S2N6D0"/>
<feature type="chain" id="PRO_5020431142" description="RING-type E3 ubiquitin transferase" evidence="16">
    <location>
        <begin position="27"/>
        <end position="692"/>
    </location>
</feature>
<dbReference type="AlphaFoldDB" id="A0A4S2N6D0"/>
<evidence type="ECO:0000256" key="10">
    <source>
        <dbReference type="ARBA" id="ARBA00022786"/>
    </source>
</evidence>
<dbReference type="OrthoDB" id="9984778at2759"/>
<reference evidence="18 19" key="1">
    <citation type="submission" date="2019-04" db="EMBL/GenBank/DDBJ databases">
        <title>Comparative genomics and transcriptomics to analyze fruiting body development in filamentous ascomycetes.</title>
        <authorList>
            <consortium name="DOE Joint Genome Institute"/>
            <person name="Lutkenhaus R."/>
            <person name="Traeger S."/>
            <person name="Breuer J."/>
            <person name="Kuo A."/>
            <person name="Lipzen A."/>
            <person name="Pangilinan J."/>
            <person name="Dilworth D."/>
            <person name="Sandor L."/>
            <person name="Poggeler S."/>
            <person name="Barry K."/>
            <person name="Grigoriev I.V."/>
            <person name="Nowrousian M."/>
        </authorList>
    </citation>
    <scope>NUCLEOTIDE SEQUENCE [LARGE SCALE GENOMIC DNA]</scope>
    <source>
        <strain evidence="18 19">CBS 389.68</strain>
    </source>
</reference>
<dbReference type="PROSITE" id="PS50089">
    <property type="entry name" value="ZF_RING_2"/>
    <property type="match status" value="1"/>
</dbReference>
<evidence type="ECO:0000256" key="9">
    <source>
        <dbReference type="ARBA" id="ARBA00022771"/>
    </source>
</evidence>
<dbReference type="PANTHER" id="PTHR22763">
    <property type="entry name" value="RING ZINC FINGER PROTEIN"/>
    <property type="match status" value="1"/>
</dbReference>
<keyword evidence="13 15" id="KW-0472">Membrane</keyword>
<dbReference type="InterPro" id="IPR001841">
    <property type="entry name" value="Znf_RING"/>
</dbReference>
<dbReference type="InterPro" id="IPR021319">
    <property type="entry name" value="DUF2921"/>
</dbReference>
<evidence type="ECO:0000259" key="17">
    <source>
        <dbReference type="PROSITE" id="PS50089"/>
    </source>
</evidence>
<feature type="transmembrane region" description="Helical" evidence="15">
    <location>
        <begin position="465"/>
        <end position="483"/>
    </location>
</feature>
<dbReference type="Proteomes" id="UP000298138">
    <property type="component" value="Unassembled WGS sequence"/>
</dbReference>
<evidence type="ECO:0000256" key="6">
    <source>
        <dbReference type="ARBA" id="ARBA00022692"/>
    </source>
</evidence>
<organism evidence="18 19">
    <name type="scientific">Ascodesmis nigricans</name>
    <dbReference type="NCBI Taxonomy" id="341454"/>
    <lineage>
        <taxon>Eukaryota</taxon>
        <taxon>Fungi</taxon>
        <taxon>Dikarya</taxon>
        <taxon>Ascomycota</taxon>
        <taxon>Pezizomycotina</taxon>
        <taxon>Pezizomycetes</taxon>
        <taxon>Pezizales</taxon>
        <taxon>Ascodesmidaceae</taxon>
        <taxon>Ascodesmis</taxon>
    </lineage>
</organism>
<sequence length="692" mass="77287">MPANSPSRLYLLLIILLLIILIPTGSRPESSPTPESDAAIKTINNTITALRNSSDTSTPLDYRFVAPPNATLSLSPVLASLSKLWRNTIPPSLITHKNSRPTVYRNATASVHGEWLRPTLTTEQEALLRGSNLTEPLGLQIIKDGDGTMTIGITESGNGEVDMVVRVKDAEGGREVVIPGFQGVHDYSSGEIVAVTSAEEILPWMWFREDPARWHLTRGKAVEWLEEKMKRIEQLGASSGAYDSKKCDYILWAQLHPLDLTKDELAIVEQELRNPTGVRLPAIPDVEVAVILWSPTCGDLITARELKGDKVEVFYSRVSMVGLGAAAVTAVQLALMIRQLEKSSTPSTIARVSIWTIIMLGIQDGYWFFVFMTVAIYLEGCFLPLVTASFFYLILLTIFEMPFLSRTYRVQRPEPSTSTTQHTTLPAPAVAPTPLGLPAPATANTPNQTPAQRVNAEISAIYTRFYFFLVVSLFFTLQVTSWQPFYRDMFLRFLFTVVNSFWIPQITRNIYRGSRRPFTPEFIIGTSLCRLAPAAYLYLYEHNVFGVLPHQKSVMALAAWQAIQCAFLGAQAVFGSRFAIPSVLQSKLPSVWDYHNPPYLFSSSRRGNGEEAHGLLGEPDEGDAEEGFGDGTERDCAVCMQPVQPVRMDAGLMERRKFMWTPCKHEFHTECLEGWLRYRLQCPVCRTSLPPL</sequence>
<feature type="signal peptide" evidence="16">
    <location>
        <begin position="1"/>
        <end position="26"/>
    </location>
</feature>
<evidence type="ECO:0000256" key="14">
    <source>
        <dbReference type="PROSITE-ProRule" id="PRU00175"/>
    </source>
</evidence>
<keyword evidence="12 15" id="KW-1133">Transmembrane helix</keyword>